<evidence type="ECO:0000313" key="11">
    <source>
        <dbReference type="Proteomes" id="UP001244640"/>
    </source>
</evidence>
<dbReference type="Proteomes" id="UP001244640">
    <property type="component" value="Unassembled WGS sequence"/>
</dbReference>
<dbReference type="Gene3D" id="1.10.1380.10">
    <property type="entry name" value="Neutral endopeptidase , domain2"/>
    <property type="match status" value="1"/>
</dbReference>
<keyword evidence="11" id="KW-1185">Reference proteome</keyword>
<comment type="cofactor">
    <cofactor evidence="1">
        <name>Zn(2+)</name>
        <dbReference type="ChEBI" id="CHEBI:29105"/>
    </cofactor>
</comment>
<keyword evidence="3" id="KW-0645">Protease</keyword>
<dbReference type="PANTHER" id="PTHR11733:SF167">
    <property type="entry name" value="FI17812P1-RELATED"/>
    <property type="match status" value="1"/>
</dbReference>
<dbReference type="PANTHER" id="PTHR11733">
    <property type="entry name" value="ZINC METALLOPROTEASE FAMILY M13 NEPRILYSIN-RELATED"/>
    <property type="match status" value="1"/>
</dbReference>
<keyword evidence="5 10" id="KW-0378">Hydrolase</keyword>
<organism evidence="10 11">
    <name type="scientific">Sphingobacterium zeae</name>
    <dbReference type="NCBI Taxonomy" id="1776859"/>
    <lineage>
        <taxon>Bacteria</taxon>
        <taxon>Pseudomonadati</taxon>
        <taxon>Bacteroidota</taxon>
        <taxon>Sphingobacteriia</taxon>
        <taxon>Sphingobacteriales</taxon>
        <taxon>Sphingobacteriaceae</taxon>
        <taxon>Sphingobacterium</taxon>
    </lineage>
</organism>
<evidence type="ECO:0000256" key="5">
    <source>
        <dbReference type="ARBA" id="ARBA00022801"/>
    </source>
</evidence>
<dbReference type="EC" id="3.4.24.-" evidence="10"/>
<keyword evidence="7" id="KW-0482">Metalloprotease</keyword>
<dbReference type="PRINTS" id="PR00786">
    <property type="entry name" value="NEPRILYSIN"/>
</dbReference>
<keyword evidence="4" id="KW-0479">Metal-binding</keyword>
<dbReference type="InterPro" id="IPR042089">
    <property type="entry name" value="Peptidase_M13_dom_2"/>
</dbReference>
<feature type="domain" description="Peptidase M13 N-terminal" evidence="9">
    <location>
        <begin position="78"/>
        <end position="453"/>
    </location>
</feature>
<evidence type="ECO:0000256" key="6">
    <source>
        <dbReference type="ARBA" id="ARBA00022833"/>
    </source>
</evidence>
<accession>A0ABU0U8X3</accession>
<evidence type="ECO:0000256" key="7">
    <source>
        <dbReference type="ARBA" id="ARBA00023049"/>
    </source>
</evidence>
<dbReference type="Pfam" id="PF01431">
    <property type="entry name" value="Peptidase_M13"/>
    <property type="match status" value="1"/>
</dbReference>
<dbReference type="GO" id="GO:0016787">
    <property type="term" value="F:hydrolase activity"/>
    <property type="evidence" value="ECO:0007669"/>
    <property type="project" value="UniProtKB-KW"/>
</dbReference>
<dbReference type="EMBL" id="JAUTBA010000001">
    <property type="protein sequence ID" value="MDQ1150703.1"/>
    <property type="molecule type" value="Genomic_DNA"/>
</dbReference>
<dbReference type="Gene3D" id="3.40.390.10">
    <property type="entry name" value="Collagenase (Catalytic Domain)"/>
    <property type="match status" value="1"/>
</dbReference>
<evidence type="ECO:0000256" key="4">
    <source>
        <dbReference type="ARBA" id="ARBA00022723"/>
    </source>
</evidence>
<evidence type="ECO:0000259" key="9">
    <source>
        <dbReference type="Pfam" id="PF05649"/>
    </source>
</evidence>
<dbReference type="PROSITE" id="PS51885">
    <property type="entry name" value="NEPRILYSIN"/>
    <property type="match status" value="1"/>
</dbReference>
<evidence type="ECO:0000259" key="8">
    <source>
        <dbReference type="Pfam" id="PF01431"/>
    </source>
</evidence>
<reference evidence="10 11" key="1">
    <citation type="submission" date="2023-07" db="EMBL/GenBank/DDBJ databases">
        <title>Functional and genomic diversity of the sorghum phyllosphere microbiome.</title>
        <authorList>
            <person name="Shade A."/>
        </authorList>
    </citation>
    <scope>NUCLEOTIDE SEQUENCE [LARGE SCALE GENOMIC DNA]</scope>
    <source>
        <strain evidence="10 11">SORGH_AS_0892</strain>
    </source>
</reference>
<evidence type="ECO:0000256" key="3">
    <source>
        <dbReference type="ARBA" id="ARBA00022670"/>
    </source>
</evidence>
<feature type="domain" description="Peptidase M13 C-terminal" evidence="8">
    <location>
        <begin position="504"/>
        <end position="705"/>
    </location>
</feature>
<dbReference type="InterPro" id="IPR008753">
    <property type="entry name" value="Peptidase_M13_N"/>
</dbReference>
<dbReference type="InterPro" id="IPR024079">
    <property type="entry name" value="MetalloPept_cat_dom_sf"/>
</dbReference>
<name>A0ABU0U8X3_9SPHI</name>
<gene>
    <name evidence="10" type="ORF">QE382_002687</name>
</gene>
<comment type="similarity">
    <text evidence="2">Belongs to the peptidase M13 family.</text>
</comment>
<evidence type="ECO:0000256" key="2">
    <source>
        <dbReference type="ARBA" id="ARBA00007357"/>
    </source>
</evidence>
<dbReference type="Pfam" id="PF05649">
    <property type="entry name" value="Peptidase_M13_N"/>
    <property type="match status" value="1"/>
</dbReference>
<evidence type="ECO:0000313" key="10">
    <source>
        <dbReference type="EMBL" id="MDQ1150703.1"/>
    </source>
</evidence>
<dbReference type="InterPro" id="IPR018497">
    <property type="entry name" value="Peptidase_M13_C"/>
</dbReference>
<comment type="caution">
    <text evidence="10">The sequence shown here is derived from an EMBL/GenBank/DDBJ whole genome shotgun (WGS) entry which is preliminary data.</text>
</comment>
<keyword evidence="6" id="KW-0862">Zinc</keyword>
<dbReference type="CDD" id="cd08662">
    <property type="entry name" value="M13"/>
    <property type="match status" value="1"/>
</dbReference>
<sequence length="709" mass="80113">MLSIWGKSNRDNLSCFLKLICCIDNSITFLKFVDSDKQTQFYMKKNILLAALLTCGSLISNAQNNAINVTYMDKSVRPQDDFYNFVNGQWMKTVKIPSDKARWGSFDELRENTDIATLKVLQESLSGDFQKGTDNQKIADLYKSFVDMKTRNELGLEPVKPYLDKIAAIKNFEDLYQYLVEVAPIGGNPFFSGYVYAHLKNSAVNTVYLGGGSLGLGRSYYQVNDKKNEETLNDYSTYISSLYAKSGQLTRDLKGPKIVAFEKQLASNLKTVEQSRDANGRYNPIAVADLKKIVKNIDIAKYLNDVGFKADTVIIPEIKYYENLDKVFNLQNLPVIKELLTFHVLNNAASYTTQELNDLSFDFWGRKLKGQKEQRALDKRGVEFVNSIAGELLGKLYVKESFPPKAKAEAEELVSYLIKAFGQHIKDLTWMSDDTKVKALEKLAKFKVKIGYPDKWKDYSKLEVGMSLYANVLASSKWAFYQNLAKQDKPVDKSEWGMTPQTVNAYYSPLFNEIVFPAAILQPPFYDYKADAAVNFGGIGAVIGHELSHGFDDQGAKYDGNGNLNNWWSDSDKAKFEAAADALVRQFESYEPVPGVFVNGRFTLGENIGDLGGSSVAFDALQLYLKDKGNPGLIDGFTQDQRFFLSWATIWRTKTTDEFVVNQVKTDPHSPAQYRAFAPIINLDAFHKAWNTKEGDKMFVPVNKRIKIW</sequence>
<dbReference type="SUPFAM" id="SSF55486">
    <property type="entry name" value="Metalloproteases ('zincins'), catalytic domain"/>
    <property type="match status" value="1"/>
</dbReference>
<evidence type="ECO:0000256" key="1">
    <source>
        <dbReference type="ARBA" id="ARBA00001947"/>
    </source>
</evidence>
<proteinExistence type="inferred from homology"/>
<dbReference type="InterPro" id="IPR000718">
    <property type="entry name" value="Peptidase_M13"/>
</dbReference>
<protein>
    <submittedName>
        <fullName evidence="10">Endopeptidase</fullName>
        <ecNumber evidence="10">3.4.24.-</ecNumber>
    </submittedName>
</protein>